<evidence type="ECO:0000256" key="1">
    <source>
        <dbReference type="ARBA" id="ARBA00004651"/>
    </source>
</evidence>
<dbReference type="Pfam" id="PF02706">
    <property type="entry name" value="Wzz"/>
    <property type="match status" value="1"/>
</dbReference>
<feature type="transmembrane region" description="Helical" evidence="7">
    <location>
        <begin position="16"/>
        <end position="33"/>
    </location>
</feature>
<evidence type="ECO:0000256" key="4">
    <source>
        <dbReference type="ARBA" id="ARBA00022989"/>
    </source>
</evidence>
<keyword evidence="2" id="KW-1003">Cell membrane</keyword>
<dbReference type="PANTHER" id="PTHR32309:SF31">
    <property type="entry name" value="CAPSULAR EXOPOLYSACCHARIDE FAMILY"/>
    <property type="match status" value="1"/>
</dbReference>
<evidence type="ECO:0000256" key="3">
    <source>
        <dbReference type="ARBA" id="ARBA00022692"/>
    </source>
</evidence>
<dbReference type="PANTHER" id="PTHR32309">
    <property type="entry name" value="TYROSINE-PROTEIN KINASE"/>
    <property type="match status" value="1"/>
</dbReference>
<feature type="transmembrane region" description="Helical" evidence="7">
    <location>
        <begin position="455"/>
        <end position="479"/>
    </location>
</feature>
<dbReference type="GO" id="GO:0005886">
    <property type="term" value="C:plasma membrane"/>
    <property type="evidence" value="ECO:0007669"/>
    <property type="project" value="UniProtKB-SubCell"/>
</dbReference>
<reference evidence="10" key="1">
    <citation type="submission" date="2018-02" db="EMBL/GenBank/DDBJ databases">
        <title>Genome sequencing of Solimonas sp. HR-BB.</title>
        <authorList>
            <person name="Lee Y."/>
            <person name="Jeon C.O."/>
        </authorList>
    </citation>
    <scope>NUCLEOTIDE SEQUENCE [LARGE SCALE GENOMIC DNA]</scope>
    <source>
        <strain evidence="10">HR-U</strain>
    </source>
</reference>
<sequence length="715" mass="81212">MADFIRFLNFLYKKKWLLLAVPLLTVIAAYFLVQKLPDEYTSTARIATGLVDKTDQGFTGGGNEQQSEVTQKFDNIIQSMQLKNTLNMVSYRLILHDLTQPAKAFHKPSKPVQELSSTEKSRAIAIFNQKLSTQQDLFIESPEEKKLLNILQSMHYDTDAISGNLTVSRVKDSDYIRVEFDGDDPEFTAFVVNTLCTDFISRYSIRLQTSNDRSIEFLEKFMNEKMRNLTGLMDQLKQYKIKNRVLNLNEQARSMYGQIIDFETRREVAIKDVVAYTAALKNIDNKFNPSDRRYLESTLAAINQNIVVTKQQLRAANDIYFRSNFDPKYKARLDSLQNKLTTQINQSTDSYIYNPLVAKTELVSQKLNMEIALELAQNSIATVEKELVRLNRKFDGLVPNEAKIQEFETSIDIASKEYIEALQRYNNAKMQSQQITQLKLIEKALPGTLTPSKKVILIVFSGIISFVLCLLILFLVFYLDNSIHDAKQLANSTDIPVIGTLHKIDTSSDLTQLWHDPSPSKSVLTYRNALRSIRFELDHELTTGKVIALTSLRPEEGKTTLLLSLAHAFAMINKRVLIVDGNFSSTHSTSLTPKAVYVEDFLHTTMPLESLYVENGIYSLSNNRGDYSLFELASETHIAAKIAELKSYFDVILIETPALETRNKAKEWIQFADKVVAVYEAHTTIRDSHTPGIQYLKSLGDTLVGWVLTKATTVS</sequence>
<comment type="subcellular location">
    <subcellularLocation>
        <location evidence="1">Cell membrane</location>
        <topology evidence="1">Multi-pass membrane protein</topology>
    </subcellularLocation>
</comment>
<evidence type="ECO:0000259" key="8">
    <source>
        <dbReference type="Pfam" id="PF02706"/>
    </source>
</evidence>
<keyword evidence="5 7" id="KW-0472">Membrane</keyword>
<keyword evidence="3 7" id="KW-0812">Transmembrane</keyword>
<dbReference type="InterPro" id="IPR003856">
    <property type="entry name" value="LPS_length_determ_N"/>
</dbReference>
<dbReference type="RefSeq" id="WP_104714663.1">
    <property type="nucleotide sequence ID" value="NZ_PTRA01000003.1"/>
</dbReference>
<evidence type="ECO:0000256" key="5">
    <source>
        <dbReference type="ARBA" id="ARBA00023136"/>
    </source>
</evidence>
<dbReference type="InterPro" id="IPR050445">
    <property type="entry name" value="Bact_polysacc_biosynth/exp"/>
</dbReference>
<evidence type="ECO:0000313" key="9">
    <source>
        <dbReference type="EMBL" id="PQA56110.1"/>
    </source>
</evidence>
<evidence type="ECO:0000256" key="7">
    <source>
        <dbReference type="SAM" id="Phobius"/>
    </source>
</evidence>
<keyword evidence="6" id="KW-0175">Coiled coil</keyword>
<evidence type="ECO:0000313" key="10">
    <source>
        <dbReference type="Proteomes" id="UP000239590"/>
    </source>
</evidence>
<name>A0A2S7II88_9BACT</name>
<evidence type="ECO:0000256" key="6">
    <source>
        <dbReference type="SAM" id="Coils"/>
    </source>
</evidence>
<comment type="caution">
    <text evidence="9">The sequence shown here is derived from an EMBL/GenBank/DDBJ whole genome shotgun (WGS) entry which is preliminary data.</text>
</comment>
<dbReference type="OrthoDB" id="972983at2"/>
<dbReference type="AlphaFoldDB" id="A0A2S7II88"/>
<dbReference type="SUPFAM" id="SSF52540">
    <property type="entry name" value="P-loop containing nucleoside triphosphate hydrolases"/>
    <property type="match status" value="1"/>
</dbReference>
<protein>
    <submittedName>
        <fullName evidence="9">Lipopolysaccharide biosynthesis protein</fullName>
    </submittedName>
</protein>
<evidence type="ECO:0000256" key="2">
    <source>
        <dbReference type="ARBA" id="ARBA00022475"/>
    </source>
</evidence>
<feature type="domain" description="Polysaccharide chain length determinant N-terminal" evidence="8">
    <location>
        <begin position="3"/>
        <end position="82"/>
    </location>
</feature>
<dbReference type="Proteomes" id="UP000239590">
    <property type="component" value="Unassembled WGS sequence"/>
</dbReference>
<dbReference type="Gene3D" id="3.40.50.300">
    <property type="entry name" value="P-loop containing nucleotide triphosphate hydrolases"/>
    <property type="match status" value="1"/>
</dbReference>
<accession>A0A2S7II88</accession>
<dbReference type="InterPro" id="IPR027417">
    <property type="entry name" value="P-loop_NTPase"/>
</dbReference>
<gene>
    <name evidence="9" type="ORF">C5O19_17275</name>
</gene>
<dbReference type="EMBL" id="PTRA01000003">
    <property type="protein sequence ID" value="PQA56110.1"/>
    <property type="molecule type" value="Genomic_DNA"/>
</dbReference>
<organism evidence="9 10">
    <name type="scientific">Siphonobacter curvatus</name>
    <dbReference type="NCBI Taxonomy" id="2094562"/>
    <lineage>
        <taxon>Bacteria</taxon>
        <taxon>Pseudomonadati</taxon>
        <taxon>Bacteroidota</taxon>
        <taxon>Cytophagia</taxon>
        <taxon>Cytophagales</taxon>
        <taxon>Cytophagaceae</taxon>
        <taxon>Siphonobacter</taxon>
    </lineage>
</organism>
<feature type="coiled-coil region" evidence="6">
    <location>
        <begin position="366"/>
        <end position="393"/>
    </location>
</feature>
<proteinExistence type="predicted"/>
<keyword evidence="4 7" id="KW-1133">Transmembrane helix</keyword>
<keyword evidence="10" id="KW-1185">Reference proteome</keyword>